<sequence>MPNSDQQAALLAAGFEQLVPALCIRMWTDVEFWTRGASSPMMALLTGTRRLTWRAVIGSGDSLGPRSRGSG</sequence>
<dbReference type="EnsemblPlants" id="KQK01371">
    <property type="protein sequence ID" value="KQK01371"/>
    <property type="gene ID" value="BRADI_3g55436v3"/>
</dbReference>
<keyword evidence="3" id="KW-1185">Reference proteome</keyword>
<dbReference type="InParanoid" id="A0A0Q3I6A8"/>
<dbReference type="Proteomes" id="UP000008810">
    <property type="component" value="Chromosome 3"/>
</dbReference>
<protein>
    <submittedName>
        <fullName evidence="1 2">Uncharacterized protein</fullName>
    </submittedName>
</protein>
<dbReference type="AlphaFoldDB" id="A0A0Q3I6A8"/>
<dbReference type="EMBL" id="CM000882">
    <property type="protein sequence ID" value="KQK01371.1"/>
    <property type="molecule type" value="Genomic_DNA"/>
</dbReference>
<reference evidence="1 2" key="1">
    <citation type="journal article" date="2010" name="Nature">
        <title>Genome sequencing and analysis of the model grass Brachypodium distachyon.</title>
        <authorList>
            <consortium name="International Brachypodium Initiative"/>
        </authorList>
    </citation>
    <scope>NUCLEOTIDE SEQUENCE [LARGE SCALE GENOMIC DNA]</scope>
    <source>
        <strain evidence="1 2">Bd21</strain>
    </source>
</reference>
<name>A0A0Q3I6A8_BRADI</name>
<organism evidence="1">
    <name type="scientific">Brachypodium distachyon</name>
    <name type="common">Purple false brome</name>
    <name type="synonym">Trachynia distachya</name>
    <dbReference type="NCBI Taxonomy" id="15368"/>
    <lineage>
        <taxon>Eukaryota</taxon>
        <taxon>Viridiplantae</taxon>
        <taxon>Streptophyta</taxon>
        <taxon>Embryophyta</taxon>
        <taxon>Tracheophyta</taxon>
        <taxon>Spermatophyta</taxon>
        <taxon>Magnoliopsida</taxon>
        <taxon>Liliopsida</taxon>
        <taxon>Poales</taxon>
        <taxon>Poaceae</taxon>
        <taxon>BOP clade</taxon>
        <taxon>Pooideae</taxon>
        <taxon>Stipodae</taxon>
        <taxon>Brachypodieae</taxon>
        <taxon>Brachypodium</taxon>
    </lineage>
</organism>
<reference evidence="1" key="2">
    <citation type="submission" date="2017-06" db="EMBL/GenBank/DDBJ databases">
        <title>WGS assembly of Brachypodium distachyon.</title>
        <authorList>
            <consortium name="The International Brachypodium Initiative"/>
            <person name="Lucas S."/>
            <person name="Harmon-Smith M."/>
            <person name="Lail K."/>
            <person name="Tice H."/>
            <person name="Grimwood J."/>
            <person name="Bruce D."/>
            <person name="Barry K."/>
            <person name="Shu S."/>
            <person name="Lindquist E."/>
            <person name="Wang M."/>
            <person name="Pitluck S."/>
            <person name="Vogel J.P."/>
            <person name="Garvin D.F."/>
            <person name="Mockler T.C."/>
            <person name="Schmutz J."/>
            <person name="Rokhsar D."/>
            <person name="Bevan M.W."/>
        </authorList>
    </citation>
    <scope>NUCLEOTIDE SEQUENCE</scope>
    <source>
        <strain evidence="1">Bd21</strain>
    </source>
</reference>
<evidence type="ECO:0000313" key="3">
    <source>
        <dbReference type="Proteomes" id="UP000008810"/>
    </source>
</evidence>
<reference evidence="2" key="3">
    <citation type="submission" date="2018-08" db="UniProtKB">
        <authorList>
            <consortium name="EnsemblPlants"/>
        </authorList>
    </citation>
    <scope>IDENTIFICATION</scope>
    <source>
        <strain evidence="2">cv. Bd21</strain>
    </source>
</reference>
<evidence type="ECO:0000313" key="1">
    <source>
        <dbReference type="EMBL" id="KQK01371.1"/>
    </source>
</evidence>
<evidence type="ECO:0000313" key="2">
    <source>
        <dbReference type="EnsemblPlants" id="KQK01371"/>
    </source>
</evidence>
<proteinExistence type="predicted"/>
<gene>
    <name evidence="1" type="ORF">BRADI_3g55436v3</name>
</gene>
<dbReference type="Gramene" id="KQK01371">
    <property type="protein sequence ID" value="KQK01371"/>
    <property type="gene ID" value="BRADI_3g55436v3"/>
</dbReference>
<accession>A0A0Q3I6A8</accession>